<dbReference type="Pfam" id="PF00356">
    <property type="entry name" value="LacI"/>
    <property type="match status" value="1"/>
</dbReference>
<dbReference type="InterPro" id="IPR010982">
    <property type="entry name" value="Lambda_DNA-bd_dom_sf"/>
</dbReference>
<dbReference type="InterPro" id="IPR028082">
    <property type="entry name" value="Peripla_BP_I"/>
</dbReference>
<evidence type="ECO:0000256" key="2">
    <source>
        <dbReference type="ARBA" id="ARBA00023125"/>
    </source>
</evidence>
<gene>
    <name evidence="5" type="ORF">QSV35_05130</name>
</gene>
<keyword evidence="3" id="KW-0804">Transcription</keyword>
<dbReference type="SMART" id="SM00354">
    <property type="entry name" value="HTH_LACI"/>
    <property type="match status" value="1"/>
</dbReference>
<dbReference type="InterPro" id="IPR001761">
    <property type="entry name" value="Peripla_BP/Lac1_sug-bd_dom"/>
</dbReference>
<feature type="domain" description="HTH lacI-type" evidence="4">
    <location>
        <begin position="7"/>
        <end position="61"/>
    </location>
</feature>
<dbReference type="CDD" id="cd01392">
    <property type="entry name" value="HTH_LacI"/>
    <property type="match status" value="1"/>
</dbReference>
<dbReference type="CDD" id="cd06267">
    <property type="entry name" value="PBP1_LacI_sugar_binding-like"/>
    <property type="match status" value="1"/>
</dbReference>
<dbReference type="PANTHER" id="PTHR30146:SF109">
    <property type="entry name" value="HTH-TYPE TRANSCRIPTIONAL REGULATOR GALS"/>
    <property type="match status" value="1"/>
</dbReference>
<dbReference type="SUPFAM" id="SSF53822">
    <property type="entry name" value="Periplasmic binding protein-like I"/>
    <property type="match status" value="1"/>
</dbReference>
<organism evidence="5 6">
    <name type="scientific">Microbacterium candidum</name>
    <dbReference type="NCBI Taxonomy" id="3041922"/>
    <lineage>
        <taxon>Bacteria</taxon>
        <taxon>Bacillati</taxon>
        <taxon>Actinomycetota</taxon>
        <taxon>Actinomycetes</taxon>
        <taxon>Micrococcales</taxon>
        <taxon>Microbacteriaceae</taxon>
        <taxon>Microbacterium</taxon>
    </lineage>
</organism>
<sequence>MSALHRATLQDVARLANVSPKTVSRVFAHREQVAPATVERVLSAAKRLRFRPNTLARTLRHGGVATTVGLLMGDLGNPFYYTIAAGVERALADRGLTLIVATTDDSEEGEERVADTLLAQRVGALLLIPVGPDQSYLEGERQLGTAVVAIDRPARNLVADSVVLRNREGAKEATRSLIAHGHRRIAYLCNPASVYTQMERCAGYRDALTSAGIPADGRYESLVDDMTVPAEETARAMLAQPDPPTAIVAGNNRMCIGVLRVIRELANPPALIGFDDFDTADILGVSVVSHDPAEMGRRAAELAIDRMSDLGGFTTQLEVPTHLVLRGSGERPPA</sequence>
<reference evidence="5 6" key="1">
    <citation type="submission" date="2023-06" db="EMBL/GenBank/DDBJ databases">
        <title>Microbacterium sp. nov., isolated from a waste landfill.</title>
        <authorList>
            <person name="Wen W."/>
        </authorList>
    </citation>
    <scope>NUCLEOTIDE SEQUENCE [LARGE SCALE GENOMIC DNA]</scope>
    <source>
        <strain evidence="5 6">ASV49</strain>
    </source>
</reference>
<comment type="caution">
    <text evidence="5">The sequence shown here is derived from an EMBL/GenBank/DDBJ whole genome shotgun (WGS) entry which is preliminary data.</text>
</comment>
<dbReference type="PROSITE" id="PS50932">
    <property type="entry name" value="HTH_LACI_2"/>
    <property type="match status" value="1"/>
</dbReference>
<keyword evidence="6" id="KW-1185">Reference proteome</keyword>
<dbReference type="InterPro" id="IPR000843">
    <property type="entry name" value="HTH_LacI"/>
</dbReference>
<evidence type="ECO:0000313" key="6">
    <source>
        <dbReference type="Proteomes" id="UP001235064"/>
    </source>
</evidence>
<dbReference type="GO" id="GO:0003677">
    <property type="term" value="F:DNA binding"/>
    <property type="evidence" value="ECO:0007669"/>
    <property type="project" value="UniProtKB-KW"/>
</dbReference>
<protein>
    <submittedName>
        <fullName evidence="5">LacI family DNA-binding transcriptional regulator</fullName>
    </submittedName>
</protein>
<keyword evidence="2 5" id="KW-0238">DNA-binding</keyword>
<dbReference type="Proteomes" id="UP001235064">
    <property type="component" value="Unassembled WGS sequence"/>
</dbReference>
<dbReference type="SUPFAM" id="SSF47413">
    <property type="entry name" value="lambda repressor-like DNA-binding domains"/>
    <property type="match status" value="1"/>
</dbReference>
<dbReference type="PANTHER" id="PTHR30146">
    <property type="entry name" value="LACI-RELATED TRANSCRIPTIONAL REPRESSOR"/>
    <property type="match status" value="1"/>
</dbReference>
<keyword evidence="1" id="KW-0805">Transcription regulation</keyword>
<evidence type="ECO:0000256" key="1">
    <source>
        <dbReference type="ARBA" id="ARBA00023015"/>
    </source>
</evidence>
<dbReference type="EMBL" id="JASXSZ010000001">
    <property type="protein sequence ID" value="MDL9978702.1"/>
    <property type="molecule type" value="Genomic_DNA"/>
</dbReference>
<evidence type="ECO:0000313" key="5">
    <source>
        <dbReference type="EMBL" id="MDL9978702.1"/>
    </source>
</evidence>
<proteinExistence type="predicted"/>
<dbReference type="Gene3D" id="3.40.50.2300">
    <property type="match status" value="2"/>
</dbReference>
<accession>A0ABT7MW63</accession>
<dbReference type="RefSeq" id="WP_286287344.1">
    <property type="nucleotide sequence ID" value="NZ_JASXSZ010000001.1"/>
</dbReference>
<name>A0ABT7MW63_9MICO</name>
<dbReference type="Gene3D" id="1.10.260.40">
    <property type="entry name" value="lambda repressor-like DNA-binding domains"/>
    <property type="match status" value="1"/>
</dbReference>
<evidence type="ECO:0000256" key="3">
    <source>
        <dbReference type="ARBA" id="ARBA00023163"/>
    </source>
</evidence>
<dbReference type="Pfam" id="PF00532">
    <property type="entry name" value="Peripla_BP_1"/>
    <property type="match status" value="1"/>
</dbReference>
<evidence type="ECO:0000259" key="4">
    <source>
        <dbReference type="PROSITE" id="PS50932"/>
    </source>
</evidence>